<accession>A0AAE0P9U3</accession>
<dbReference type="Proteomes" id="UP001281003">
    <property type="component" value="Unassembled WGS sequence"/>
</dbReference>
<proteinExistence type="predicted"/>
<evidence type="ECO:0000256" key="3">
    <source>
        <dbReference type="SAM" id="MobiDB-lite"/>
    </source>
</evidence>
<evidence type="ECO:0000259" key="5">
    <source>
        <dbReference type="PROSITE" id="PS51741"/>
    </source>
</evidence>
<feature type="compositionally biased region" description="Low complexity" evidence="3">
    <location>
        <begin position="520"/>
        <end position="533"/>
    </location>
</feature>
<dbReference type="InterPro" id="IPR008936">
    <property type="entry name" value="Rho_GTPase_activation_prot"/>
</dbReference>
<dbReference type="PANTHER" id="PTHR23176:SF136">
    <property type="entry name" value="RHO GTPASE ACTIVATOR (RGD1)"/>
    <property type="match status" value="1"/>
</dbReference>
<dbReference type="PANTHER" id="PTHR23176">
    <property type="entry name" value="RHO/RAC/CDC GTPASE-ACTIVATING PROTEIN"/>
    <property type="match status" value="1"/>
</dbReference>
<feature type="region of interest" description="Disordered" evidence="3">
    <location>
        <begin position="1"/>
        <end position="43"/>
    </location>
</feature>
<feature type="domain" description="F-BAR" evidence="5">
    <location>
        <begin position="42"/>
        <end position="314"/>
    </location>
</feature>
<sequence>MSLGDASAPATSPTPDSGSPVTAAAPAPPTAPAPTDVPETNPHVQDVLSSEIGIATMLNRLKQSIASAKEFATFLKKRSVLEDEHANGLRKLCKASHESSSRSEHRGGTFAKAYEDMMTIHERMAENGTQFAMSLHQMHEDLLELAGIAEKSRKGWKQSGLTAEQRVADLEAAMRKSKSKYDALAEEYDRARTGDTGGQQKGKMFGFKGPKSAAQHEEDLLRKAQAADQDYQAKVETVQRERGELLNRIRPDTIKALQEIVRECDAGVVLQMQKFASFNEKLLLSNGLSISPLRHGPEARSLRECVQAINNDKDLDEYILNQYARLPPRTGEPKYEKNALLDPANRTTTTPYVPPGGSQPTAPTHSREYGSMNSRTGPLNDTPTAPSLGHHYGQSSSSIPMISSAQQPESQPSHERSFSHGNILNQMSTPFNPQYGDSRGAATQQAQAASSRYNGAIGSISSSGPPQLGALPFQYSNPQSPPAAPTQQPPQQPSQPPPQQPPQQPPFSQPPQLPSPGPLSSPSQQGYPSGPAQGRQSTPPMAQPTRPVFGVSLSRLYERDGLAVPMVVYQCIQAVDLFGLGLEGIYRLSGSVPHVNKLKTLFDTDSGSSNLDFRNPENFFHDVNSVAGLLKQFFRDLPDPLLTKEHYASFIEAAKNEDETVRRDSLHAIINSLPDPNYATLRALTLHLHRVIDNSSVNRMSSQNLAIVFGPTLMGTAGPGANIADAGWQVRVVDTILQNTYQIFDDDD</sequence>
<evidence type="ECO:0000313" key="6">
    <source>
        <dbReference type="EMBL" id="KAK3395996.1"/>
    </source>
</evidence>
<keyword evidence="2" id="KW-0175">Coiled coil</keyword>
<feature type="compositionally biased region" description="Low complexity" evidence="3">
    <location>
        <begin position="457"/>
        <end position="466"/>
    </location>
</feature>
<dbReference type="InterPro" id="IPR000198">
    <property type="entry name" value="RhoGAP_dom"/>
</dbReference>
<dbReference type="SUPFAM" id="SSF103657">
    <property type="entry name" value="BAR/IMD domain-like"/>
    <property type="match status" value="1"/>
</dbReference>
<dbReference type="GO" id="GO:0005938">
    <property type="term" value="C:cell cortex"/>
    <property type="evidence" value="ECO:0007669"/>
    <property type="project" value="UniProtKB-ARBA"/>
</dbReference>
<feature type="compositionally biased region" description="Low complexity" evidence="3">
    <location>
        <begin position="395"/>
        <end position="404"/>
    </location>
</feature>
<dbReference type="CDD" id="cd07652">
    <property type="entry name" value="F-BAR_Rgd1"/>
    <property type="match status" value="1"/>
</dbReference>
<dbReference type="Pfam" id="PF00611">
    <property type="entry name" value="FCH"/>
    <property type="match status" value="1"/>
</dbReference>
<keyword evidence="7" id="KW-1185">Reference proteome</keyword>
<dbReference type="InterPro" id="IPR050729">
    <property type="entry name" value="Rho-GAP"/>
</dbReference>
<gene>
    <name evidence="6" type="ORF">B0T20DRAFT_257503</name>
</gene>
<comment type="caution">
    <text evidence="6">The sequence shown here is derived from an EMBL/GenBank/DDBJ whole genome shotgun (WGS) entry which is preliminary data.</text>
</comment>
<dbReference type="InterPro" id="IPR027267">
    <property type="entry name" value="AH/BAR_dom_sf"/>
</dbReference>
<reference evidence="6" key="2">
    <citation type="submission" date="2023-07" db="EMBL/GenBank/DDBJ databases">
        <authorList>
            <consortium name="Lawrence Berkeley National Laboratory"/>
            <person name="Haridas S."/>
            <person name="Hensen N."/>
            <person name="Bonometti L."/>
            <person name="Westerberg I."/>
            <person name="Brannstrom I.O."/>
            <person name="Guillou S."/>
            <person name="Cros-Aarteil S."/>
            <person name="Calhoun S."/>
            <person name="Kuo A."/>
            <person name="Mondo S."/>
            <person name="Pangilinan J."/>
            <person name="Riley R."/>
            <person name="LaButti K."/>
            <person name="Andreopoulos B."/>
            <person name="Lipzen A."/>
            <person name="Chen C."/>
            <person name="Yanf M."/>
            <person name="Daum C."/>
            <person name="Ng V."/>
            <person name="Clum A."/>
            <person name="Steindorff A."/>
            <person name="Ohm R."/>
            <person name="Martin F."/>
            <person name="Silar P."/>
            <person name="Natvig D."/>
            <person name="Lalanne C."/>
            <person name="Gautier V."/>
            <person name="Ament-velasquez S.L."/>
            <person name="Kruys A."/>
            <person name="Hutchinson M.I."/>
            <person name="Powell A.J."/>
            <person name="Barry K."/>
            <person name="Miller A.N."/>
            <person name="Grigoriev I.V."/>
            <person name="Debuchy R."/>
            <person name="Gladieux P."/>
            <person name="Thoren M.H."/>
            <person name="Johannesson H."/>
        </authorList>
    </citation>
    <scope>NUCLEOTIDE SEQUENCE</scope>
    <source>
        <strain evidence="6">FGSC 1904</strain>
    </source>
</reference>
<dbReference type="FunFam" id="1.10.555.10:FF:000041">
    <property type="entry name" value="Rho GTPase activator (Rgd1)"/>
    <property type="match status" value="1"/>
</dbReference>
<dbReference type="InterPro" id="IPR001060">
    <property type="entry name" value="FCH_dom"/>
</dbReference>
<dbReference type="FunFam" id="1.20.1270.60:FF:000063">
    <property type="entry name" value="Rho GTPase activator"/>
    <property type="match status" value="1"/>
</dbReference>
<dbReference type="PROSITE" id="PS51741">
    <property type="entry name" value="F_BAR"/>
    <property type="match status" value="1"/>
</dbReference>
<dbReference type="Pfam" id="PF00620">
    <property type="entry name" value="RhoGAP"/>
    <property type="match status" value="1"/>
</dbReference>
<protein>
    <submittedName>
        <fullName evidence="6">RhoGAP group protein</fullName>
    </submittedName>
</protein>
<organism evidence="6 7">
    <name type="scientific">Sordaria brevicollis</name>
    <dbReference type="NCBI Taxonomy" id="83679"/>
    <lineage>
        <taxon>Eukaryota</taxon>
        <taxon>Fungi</taxon>
        <taxon>Dikarya</taxon>
        <taxon>Ascomycota</taxon>
        <taxon>Pezizomycotina</taxon>
        <taxon>Sordariomycetes</taxon>
        <taxon>Sordariomycetidae</taxon>
        <taxon>Sordariales</taxon>
        <taxon>Sordariaceae</taxon>
        <taxon>Sordaria</taxon>
    </lineage>
</organism>
<evidence type="ECO:0000259" key="4">
    <source>
        <dbReference type="PROSITE" id="PS50238"/>
    </source>
</evidence>
<dbReference type="GO" id="GO:0005096">
    <property type="term" value="F:GTPase activator activity"/>
    <property type="evidence" value="ECO:0007669"/>
    <property type="project" value="UniProtKB-KW"/>
</dbReference>
<reference evidence="6" key="1">
    <citation type="journal article" date="2023" name="Mol. Phylogenet. Evol.">
        <title>Genome-scale phylogeny and comparative genomics of the fungal order Sordariales.</title>
        <authorList>
            <person name="Hensen N."/>
            <person name="Bonometti L."/>
            <person name="Westerberg I."/>
            <person name="Brannstrom I.O."/>
            <person name="Guillou S."/>
            <person name="Cros-Aarteil S."/>
            <person name="Calhoun S."/>
            <person name="Haridas S."/>
            <person name="Kuo A."/>
            <person name="Mondo S."/>
            <person name="Pangilinan J."/>
            <person name="Riley R."/>
            <person name="LaButti K."/>
            <person name="Andreopoulos B."/>
            <person name="Lipzen A."/>
            <person name="Chen C."/>
            <person name="Yan M."/>
            <person name="Daum C."/>
            <person name="Ng V."/>
            <person name="Clum A."/>
            <person name="Steindorff A."/>
            <person name="Ohm R.A."/>
            <person name="Martin F."/>
            <person name="Silar P."/>
            <person name="Natvig D.O."/>
            <person name="Lalanne C."/>
            <person name="Gautier V."/>
            <person name="Ament-Velasquez S.L."/>
            <person name="Kruys A."/>
            <person name="Hutchinson M.I."/>
            <person name="Powell A.J."/>
            <person name="Barry K."/>
            <person name="Miller A.N."/>
            <person name="Grigoriev I.V."/>
            <person name="Debuchy R."/>
            <person name="Gladieux P."/>
            <person name="Hiltunen Thoren M."/>
            <person name="Johannesson H."/>
        </authorList>
    </citation>
    <scope>NUCLEOTIDE SEQUENCE</scope>
    <source>
        <strain evidence="6">FGSC 1904</strain>
    </source>
</reference>
<keyword evidence="1" id="KW-0343">GTPase activation</keyword>
<dbReference type="PROSITE" id="PS50238">
    <property type="entry name" value="RHOGAP"/>
    <property type="match status" value="1"/>
</dbReference>
<dbReference type="SUPFAM" id="SSF48350">
    <property type="entry name" value="GTPase activation domain, GAP"/>
    <property type="match status" value="1"/>
</dbReference>
<feature type="compositionally biased region" description="Pro residues" evidence="3">
    <location>
        <begin position="479"/>
        <end position="519"/>
    </location>
</feature>
<feature type="domain" description="Rho-GAP" evidence="4">
    <location>
        <begin position="551"/>
        <end position="744"/>
    </location>
</feature>
<dbReference type="InterPro" id="IPR031160">
    <property type="entry name" value="F_BAR_dom"/>
</dbReference>
<feature type="compositionally biased region" description="Polar residues" evidence="3">
    <location>
        <begin position="9"/>
        <end position="19"/>
    </location>
</feature>
<dbReference type="GO" id="GO:0007165">
    <property type="term" value="P:signal transduction"/>
    <property type="evidence" value="ECO:0007669"/>
    <property type="project" value="InterPro"/>
</dbReference>
<dbReference type="AlphaFoldDB" id="A0AAE0P9U3"/>
<feature type="region of interest" description="Disordered" evidence="3">
    <location>
        <begin position="329"/>
        <end position="546"/>
    </location>
</feature>
<evidence type="ECO:0000256" key="2">
    <source>
        <dbReference type="PROSITE-ProRule" id="PRU01077"/>
    </source>
</evidence>
<name>A0AAE0P9U3_SORBR</name>
<evidence type="ECO:0000256" key="1">
    <source>
        <dbReference type="ARBA" id="ARBA00022468"/>
    </source>
</evidence>
<dbReference type="Gene3D" id="1.20.1270.60">
    <property type="entry name" value="Arfaptin homology (AH) domain/BAR domain"/>
    <property type="match status" value="1"/>
</dbReference>
<dbReference type="EMBL" id="JAUTDP010000009">
    <property type="protein sequence ID" value="KAK3395996.1"/>
    <property type="molecule type" value="Genomic_DNA"/>
</dbReference>
<dbReference type="SMART" id="SM00324">
    <property type="entry name" value="RhoGAP"/>
    <property type="match status" value="1"/>
</dbReference>
<feature type="compositionally biased region" description="Polar residues" evidence="3">
    <location>
        <begin position="371"/>
        <end position="385"/>
    </location>
</feature>
<feature type="compositionally biased region" description="Polar residues" evidence="3">
    <location>
        <begin position="419"/>
        <end position="432"/>
    </location>
</feature>
<dbReference type="Gene3D" id="1.10.555.10">
    <property type="entry name" value="Rho GTPase activation protein"/>
    <property type="match status" value="1"/>
</dbReference>
<dbReference type="SMART" id="SM00055">
    <property type="entry name" value="FCH"/>
    <property type="match status" value="1"/>
</dbReference>
<evidence type="ECO:0000313" key="7">
    <source>
        <dbReference type="Proteomes" id="UP001281003"/>
    </source>
</evidence>
<dbReference type="CDD" id="cd04398">
    <property type="entry name" value="RhoGAP_fRGD1"/>
    <property type="match status" value="1"/>
</dbReference>